<dbReference type="AlphaFoldDB" id="A0A9P8DH11"/>
<evidence type="ECO:0000313" key="3">
    <source>
        <dbReference type="Proteomes" id="UP000827133"/>
    </source>
</evidence>
<proteinExistence type="predicted"/>
<accession>A0A9P8DH11</accession>
<evidence type="ECO:0000313" key="2">
    <source>
        <dbReference type="EMBL" id="KAG9501812.1"/>
    </source>
</evidence>
<feature type="region of interest" description="Disordered" evidence="1">
    <location>
        <begin position="130"/>
        <end position="154"/>
    </location>
</feature>
<comment type="caution">
    <text evidence="2">The sequence shown here is derived from an EMBL/GenBank/DDBJ whole genome shotgun (WGS) entry which is preliminary data.</text>
</comment>
<dbReference type="Proteomes" id="UP000827133">
    <property type="component" value="Unassembled WGS sequence"/>
</dbReference>
<dbReference type="EMBL" id="JAHBCI010000005">
    <property type="protein sequence ID" value="KAG9501812.1"/>
    <property type="molecule type" value="Genomic_DNA"/>
</dbReference>
<dbReference type="KEGG" id="fmu:J7337_007505"/>
<feature type="compositionally biased region" description="Low complexity" evidence="1">
    <location>
        <begin position="137"/>
        <end position="150"/>
    </location>
</feature>
<gene>
    <name evidence="2" type="ORF">J7337_007505</name>
</gene>
<sequence length="246" mass="28049">MIMHGATNAEEYGKLVHWESYPDAEEWVRTRRQLLPGDGLLVLEVQDRLMKFLVVCCHQILHEIPPGVITKETGRVPSEGRLSGLSPSRETRRKRDLWELNKPFSRLFLDEPAQEPKKFKSEVKLKTKVKTKREQTEPATAAEVKPPAVEAKPEPEATQHIFAVDAKAPKVLRTLFFDPEIASTPGLIPWNGFLYAMAAAGFKIEKLYGSVWQFTPTKLDVERSIHFHEPHPMGKIPFEAARRHGR</sequence>
<dbReference type="PANTHER" id="PTHR40788:SF2">
    <property type="entry name" value="CLR5 DOMAIN-CONTAINING PROTEIN"/>
    <property type="match status" value="1"/>
</dbReference>
<reference evidence="2" key="1">
    <citation type="journal article" date="2021" name="Mol. Plant Microbe Interact.">
        <title>Telomere to telomere genome assembly of Fusarium musae F31, causal agent of crown rot disease of banana.</title>
        <authorList>
            <person name="Degradi L."/>
            <person name="Tava V."/>
            <person name="Kunova A."/>
            <person name="Cortesi P."/>
            <person name="Saracchi M."/>
            <person name="Pasquali M."/>
        </authorList>
    </citation>
    <scope>NUCLEOTIDE SEQUENCE</scope>
    <source>
        <strain evidence="2">F31</strain>
    </source>
</reference>
<keyword evidence="3" id="KW-1185">Reference proteome</keyword>
<evidence type="ECO:0000256" key="1">
    <source>
        <dbReference type="SAM" id="MobiDB-lite"/>
    </source>
</evidence>
<protein>
    <submittedName>
        <fullName evidence="2">Uncharacterized protein</fullName>
    </submittedName>
</protein>
<dbReference type="GeneID" id="68315361"/>
<dbReference type="PANTHER" id="PTHR40788">
    <property type="entry name" value="CLR5 DOMAIN-CONTAINING PROTEIN-RELATED"/>
    <property type="match status" value="1"/>
</dbReference>
<organism evidence="2 3">
    <name type="scientific">Fusarium musae</name>
    <dbReference type="NCBI Taxonomy" id="1042133"/>
    <lineage>
        <taxon>Eukaryota</taxon>
        <taxon>Fungi</taxon>
        <taxon>Dikarya</taxon>
        <taxon>Ascomycota</taxon>
        <taxon>Pezizomycotina</taxon>
        <taxon>Sordariomycetes</taxon>
        <taxon>Hypocreomycetidae</taxon>
        <taxon>Hypocreales</taxon>
        <taxon>Nectriaceae</taxon>
        <taxon>Fusarium</taxon>
    </lineage>
</organism>
<name>A0A9P8DH11_9HYPO</name>
<dbReference type="RefSeq" id="XP_044680812.1">
    <property type="nucleotide sequence ID" value="XM_044825155.1"/>
</dbReference>